<accession>A0A218Y3U7</accession>
<dbReference type="Pfam" id="PF14223">
    <property type="entry name" value="Retrotran_gag_2"/>
    <property type="match status" value="1"/>
</dbReference>
<dbReference type="PANTHER" id="PTHR47481:SF41">
    <property type="entry name" value="COPIA-LIKE POLYPROTEIN_RETROTRANSPOSON"/>
    <property type="match status" value="1"/>
</dbReference>
<evidence type="ECO:0000313" key="1">
    <source>
        <dbReference type="EMBL" id="OWM91222.1"/>
    </source>
</evidence>
<evidence type="ECO:0000313" key="2">
    <source>
        <dbReference type="Proteomes" id="UP000197138"/>
    </source>
</evidence>
<name>A0A218Y3U7_PUNGR</name>
<sequence>MYQDIKVELTRMKLDDQGVKKYLHNYKLLIDQLKEISKPIDDEDLITFAIASLPREYESFIIANANDPSPISFDVFRNKLLFSWK</sequence>
<evidence type="ECO:0008006" key="3">
    <source>
        <dbReference type="Google" id="ProtNLM"/>
    </source>
</evidence>
<reference evidence="2" key="1">
    <citation type="journal article" date="2017" name="Plant J.">
        <title>The pomegranate (Punica granatum L.) genome and the genomics of punicalagin biosynthesis.</title>
        <authorList>
            <person name="Qin G."/>
            <person name="Xu C."/>
            <person name="Ming R."/>
            <person name="Tang H."/>
            <person name="Guyot R."/>
            <person name="Kramer E.M."/>
            <person name="Hu Y."/>
            <person name="Yi X."/>
            <person name="Qi Y."/>
            <person name="Xu X."/>
            <person name="Gao Z."/>
            <person name="Pan H."/>
            <person name="Jian J."/>
            <person name="Tian Y."/>
            <person name="Yue Z."/>
            <person name="Xu Y."/>
        </authorList>
    </citation>
    <scope>NUCLEOTIDE SEQUENCE [LARGE SCALE GENOMIC DNA]</scope>
    <source>
        <strain evidence="2">cv. Dabenzi</strain>
    </source>
</reference>
<gene>
    <name evidence="1" type="ORF">CDL15_Pgr000166</name>
</gene>
<protein>
    <recommendedName>
        <fullName evidence="3">Retrovirus-related Pol polyprotein from transposon TNT 1-94</fullName>
    </recommendedName>
</protein>
<dbReference type="AlphaFoldDB" id="A0A218Y3U7"/>
<comment type="caution">
    <text evidence="1">The sequence shown here is derived from an EMBL/GenBank/DDBJ whole genome shotgun (WGS) entry which is preliminary data.</text>
</comment>
<dbReference type="Proteomes" id="UP000197138">
    <property type="component" value="Unassembled WGS sequence"/>
</dbReference>
<organism evidence="1 2">
    <name type="scientific">Punica granatum</name>
    <name type="common">Pomegranate</name>
    <dbReference type="NCBI Taxonomy" id="22663"/>
    <lineage>
        <taxon>Eukaryota</taxon>
        <taxon>Viridiplantae</taxon>
        <taxon>Streptophyta</taxon>
        <taxon>Embryophyta</taxon>
        <taxon>Tracheophyta</taxon>
        <taxon>Spermatophyta</taxon>
        <taxon>Magnoliopsida</taxon>
        <taxon>eudicotyledons</taxon>
        <taxon>Gunneridae</taxon>
        <taxon>Pentapetalae</taxon>
        <taxon>rosids</taxon>
        <taxon>malvids</taxon>
        <taxon>Myrtales</taxon>
        <taxon>Lythraceae</taxon>
        <taxon>Punica</taxon>
    </lineage>
</organism>
<proteinExistence type="predicted"/>
<dbReference type="EMBL" id="MTKT01000299">
    <property type="protein sequence ID" value="OWM91222.1"/>
    <property type="molecule type" value="Genomic_DNA"/>
</dbReference>
<dbReference type="PANTHER" id="PTHR47481">
    <property type="match status" value="1"/>
</dbReference>